<reference evidence="3 4" key="1">
    <citation type="submission" date="2021-10" db="EMBL/GenBank/DDBJ databases">
        <title>Anaerobic single-cell dispensing facilitates the cultivation of human gut bacteria.</title>
        <authorList>
            <person name="Afrizal A."/>
        </authorList>
    </citation>
    <scope>NUCLEOTIDE SEQUENCE [LARGE SCALE GENOMIC DNA]</scope>
    <source>
        <strain evidence="3 4">CLA-AA-H212</strain>
    </source>
</reference>
<dbReference type="InterPro" id="IPR006976">
    <property type="entry name" value="VanZ-like"/>
</dbReference>
<feature type="transmembrane region" description="Helical" evidence="1">
    <location>
        <begin position="14"/>
        <end position="35"/>
    </location>
</feature>
<name>A0ABS8FP05_9FIRM</name>
<evidence type="ECO:0000313" key="4">
    <source>
        <dbReference type="Proteomes" id="UP001198495"/>
    </source>
</evidence>
<accession>A0ABS8FP05</accession>
<sequence length="190" mass="21797">MDLNQIFIKYYPEWTAFEAVVFFSVLIGVTAILLIQVLRKHIRWVQAVSVLLLVTYLMLVFGSTVFMRQPGTRQAEYEWFWSWKVVYHAFEEGYTHSLFWEILLNIALFVPIGALLPLASGRKRGIWRALVTGILISTSIEGLQLWLCRGLFEFDDIFDNTLGCVLGQAMIGNPVTYLLMKISAPPKCKN</sequence>
<gene>
    <name evidence="3" type="ORF">LKD28_07825</name>
</gene>
<feature type="domain" description="VanZ-like" evidence="2">
    <location>
        <begin position="54"/>
        <end position="169"/>
    </location>
</feature>
<keyword evidence="1" id="KW-0472">Membrane</keyword>
<feature type="transmembrane region" description="Helical" evidence="1">
    <location>
        <begin position="126"/>
        <end position="147"/>
    </location>
</feature>
<dbReference type="RefSeq" id="WP_118734611.1">
    <property type="nucleotide sequence ID" value="NZ_JAJEQT010000004.1"/>
</dbReference>
<keyword evidence="1" id="KW-1133">Transmembrane helix</keyword>
<keyword evidence="4" id="KW-1185">Reference proteome</keyword>
<evidence type="ECO:0000259" key="2">
    <source>
        <dbReference type="Pfam" id="PF04892"/>
    </source>
</evidence>
<evidence type="ECO:0000256" key="1">
    <source>
        <dbReference type="SAM" id="Phobius"/>
    </source>
</evidence>
<dbReference type="PANTHER" id="PTHR36834:SF1">
    <property type="entry name" value="INTEGRAL MEMBRANE PROTEIN"/>
    <property type="match status" value="1"/>
</dbReference>
<dbReference type="InterPro" id="IPR053150">
    <property type="entry name" value="Teicoplanin_resist-assoc"/>
</dbReference>
<feature type="transmembrane region" description="Helical" evidence="1">
    <location>
        <begin position="98"/>
        <end position="119"/>
    </location>
</feature>
<proteinExistence type="predicted"/>
<evidence type="ECO:0000313" key="3">
    <source>
        <dbReference type="EMBL" id="MCC2218940.1"/>
    </source>
</evidence>
<organism evidence="3 4">
    <name type="scientific">Coprococcus hominis</name>
    <name type="common">ex Arizal et al. 2022</name>
    <dbReference type="NCBI Taxonomy" id="2881262"/>
    <lineage>
        <taxon>Bacteria</taxon>
        <taxon>Bacillati</taxon>
        <taxon>Bacillota</taxon>
        <taxon>Clostridia</taxon>
        <taxon>Lachnospirales</taxon>
        <taxon>Lachnospiraceae</taxon>
        <taxon>Coprococcus</taxon>
    </lineage>
</organism>
<feature type="transmembrane region" description="Helical" evidence="1">
    <location>
        <begin position="47"/>
        <end position="67"/>
    </location>
</feature>
<comment type="caution">
    <text evidence="3">The sequence shown here is derived from an EMBL/GenBank/DDBJ whole genome shotgun (WGS) entry which is preliminary data.</text>
</comment>
<dbReference type="EMBL" id="JAJEQT010000004">
    <property type="protein sequence ID" value="MCC2218940.1"/>
    <property type="molecule type" value="Genomic_DNA"/>
</dbReference>
<protein>
    <submittedName>
        <fullName evidence="3">VanZ family protein</fullName>
    </submittedName>
</protein>
<dbReference type="Proteomes" id="UP001198495">
    <property type="component" value="Unassembled WGS sequence"/>
</dbReference>
<dbReference type="Pfam" id="PF04892">
    <property type="entry name" value="VanZ"/>
    <property type="match status" value="1"/>
</dbReference>
<dbReference type="PANTHER" id="PTHR36834">
    <property type="entry name" value="MEMBRANE PROTEIN-RELATED"/>
    <property type="match status" value="1"/>
</dbReference>
<keyword evidence="1" id="KW-0812">Transmembrane</keyword>